<feature type="transmembrane region" description="Helical" evidence="6">
    <location>
        <begin position="245"/>
        <end position="264"/>
    </location>
</feature>
<feature type="transmembrane region" description="Helical" evidence="6">
    <location>
        <begin position="34"/>
        <end position="52"/>
    </location>
</feature>
<dbReference type="InterPro" id="IPR004869">
    <property type="entry name" value="MMPL_dom"/>
</dbReference>
<dbReference type="InterPro" id="IPR000731">
    <property type="entry name" value="SSD"/>
</dbReference>
<evidence type="ECO:0000256" key="4">
    <source>
        <dbReference type="ARBA" id="ARBA00022989"/>
    </source>
</evidence>
<organism evidence="8 9">
    <name type="scientific">Pseudomonas spelaei</name>
    <dbReference type="NCBI Taxonomy" id="1055469"/>
    <lineage>
        <taxon>Bacteria</taxon>
        <taxon>Pseudomonadati</taxon>
        <taxon>Pseudomonadota</taxon>
        <taxon>Gammaproteobacteria</taxon>
        <taxon>Pseudomonadales</taxon>
        <taxon>Pseudomonadaceae</taxon>
        <taxon>Pseudomonas</taxon>
    </lineage>
</organism>
<evidence type="ECO:0000313" key="8">
    <source>
        <dbReference type="EMBL" id="MUF03758.1"/>
    </source>
</evidence>
<dbReference type="InterPro" id="IPR050545">
    <property type="entry name" value="Mycobact_MmpL"/>
</dbReference>
<dbReference type="Proteomes" id="UP000438196">
    <property type="component" value="Unassembled WGS sequence"/>
</dbReference>
<gene>
    <name evidence="8" type="ORF">GNF76_05400</name>
</gene>
<keyword evidence="2" id="KW-1003">Cell membrane</keyword>
<dbReference type="PROSITE" id="PS50156">
    <property type="entry name" value="SSD"/>
    <property type="match status" value="1"/>
</dbReference>
<dbReference type="PANTHER" id="PTHR33406:SF10">
    <property type="entry name" value="SSD DOMAIN-CONTAINING PROTEIN"/>
    <property type="match status" value="1"/>
</dbReference>
<feature type="transmembrane region" description="Helical" evidence="6">
    <location>
        <begin position="420"/>
        <end position="445"/>
    </location>
</feature>
<accession>A0A6I3W2L2</accession>
<dbReference type="PANTHER" id="PTHR33406">
    <property type="entry name" value="MEMBRANE PROTEIN MJ1562-RELATED"/>
    <property type="match status" value="1"/>
</dbReference>
<feature type="transmembrane region" description="Helical" evidence="6">
    <location>
        <begin position="341"/>
        <end position="363"/>
    </location>
</feature>
<feature type="transmembrane region" description="Helical" evidence="6">
    <location>
        <begin position="655"/>
        <end position="675"/>
    </location>
</feature>
<feature type="transmembrane region" description="Helical" evidence="6">
    <location>
        <begin position="375"/>
        <end position="399"/>
    </location>
</feature>
<dbReference type="AlphaFoldDB" id="A0A6I3W2L2"/>
<feature type="transmembrane region" description="Helical" evidence="6">
    <location>
        <begin position="723"/>
        <end position="746"/>
    </location>
</feature>
<keyword evidence="9" id="KW-1185">Reference proteome</keyword>
<feature type="domain" description="SSD" evidence="7">
    <location>
        <begin position="274"/>
        <end position="396"/>
    </location>
</feature>
<protein>
    <submittedName>
        <fullName evidence="8">MMPL family transporter</fullName>
    </submittedName>
</protein>
<keyword evidence="5 6" id="KW-0472">Membrane</keyword>
<dbReference type="Pfam" id="PF03176">
    <property type="entry name" value="MMPL"/>
    <property type="match status" value="2"/>
</dbReference>
<proteinExistence type="predicted"/>
<sequence length="791" mass="86967">MNSRLNLNPPPQQLEKPEPRLLDFIERTLFRNRLAVLVFFLIVSLLLGYKALALRPDASFLRMIPSSHPFIQNYLQYEDVLRPQSNVLRVLVENPKGEILDPVFMETLREVNDKIFYLPGVDRGKLKSLWTPNALWSEVTTEGVRSGRVIPDTYDASPGSLSQVRQNILRANMLGNIVANDWRSTIIRVPLLDNDPQTGKPLDYGAFSQALNTQVREHFSAQGVTIRVIGFAQIIGDLLAAASDIALFFAITVGLISVLLYLYCRCWRSTAVTVLTCLLTVICQLGLLSLLGYGLDPYSILVPFLIFAIGISHAVQNINLMMNEMGNGCAALPASKRTFRALFIPGSTALLADAVGFITLLVIDIGVIQQLAITASIGVFVAIFTKMFLLPVLMSYVGISPRGLRQQRERSQSDWPVFRRLAGVMHTPVAVAVILTSLVLLGLGYHARQNLQVGDLDAGAPELRAQARYNQDNAYLLAHYSASTDVYVLIFKTPPEQCSRFAAADLANQLEQHLLEVPGVESVQSLYGTMRFNIAARNEGNPKWAEFSRDQYVMNNARAGVATELVDPNCNIAPISLYLADHKAQTLSRVSAAVEQFNRTYNTGDFQILQAAGNAGIEAATNQVIKHSEKLMVLLVFAIISLVVFFEFKSLKVTIALMAPLYLSTVLCEAVMAQMGLGVKIATLPVIALGVGIGVDYGIYLYSRMEGFMQQGLAMRAAYFETLKTTGTSVAFTGITLALGVSTWVFSELKFQADMGLLLVLLFIWNMIGALILMPALIAVLMPSRAGTRTV</sequence>
<evidence type="ECO:0000256" key="2">
    <source>
        <dbReference type="ARBA" id="ARBA00022475"/>
    </source>
</evidence>
<dbReference type="GO" id="GO:0005886">
    <property type="term" value="C:plasma membrane"/>
    <property type="evidence" value="ECO:0007669"/>
    <property type="project" value="UniProtKB-SubCell"/>
</dbReference>
<dbReference type="SUPFAM" id="SSF82866">
    <property type="entry name" value="Multidrug efflux transporter AcrB transmembrane domain"/>
    <property type="match status" value="2"/>
</dbReference>
<dbReference type="RefSeq" id="WP_155582143.1">
    <property type="nucleotide sequence ID" value="NZ_JBHSTH010000021.1"/>
</dbReference>
<evidence type="ECO:0000256" key="5">
    <source>
        <dbReference type="ARBA" id="ARBA00023136"/>
    </source>
</evidence>
<dbReference type="OrthoDB" id="9803781at2"/>
<evidence type="ECO:0000313" key="9">
    <source>
        <dbReference type="Proteomes" id="UP000438196"/>
    </source>
</evidence>
<feature type="transmembrane region" description="Helical" evidence="6">
    <location>
        <begin position="681"/>
        <end position="702"/>
    </location>
</feature>
<name>A0A6I3W2L2_9PSED</name>
<comment type="caution">
    <text evidence="8">The sequence shown here is derived from an EMBL/GenBank/DDBJ whole genome shotgun (WGS) entry which is preliminary data.</text>
</comment>
<keyword evidence="4 6" id="KW-1133">Transmembrane helix</keyword>
<evidence type="ECO:0000256" key="6">
    <source>
        <dbReference type="SAM" id="Phobius"/>
    </source>
</evidence>
<reference evidence="8 9" key="1">
    <citation type="submission" date="2019-11" db="EMBL/GenBank/DDBJ databases">
        <title>Pseudomonas karstica sp. nov. and Pseudomonas spelaei sp. nov. from karst caves.</title>
        <authorList>
            <person name="Zeman M."/>
        </authorList>
    </citation>
    <scope>NUCLEOTIDE SEQUENCE [LARGE SCALE GENOMIC DNA]</scope>
    <source>
        <strain evidence="8 9">CCM 7893</strain>
    </source>
</reference>
<feature type="transmembrane region" description="Helical" evidence="6">
    <location>
        <begin position="300"/>
        <end position="320"/>
    </location>
</feature>
<dbReference type="Gene3D" id="1.20.1640.10">
    <property type="entry name" value="Multidrug efflux transporter AcrB transmembrane domain"/>
    <property type="match status" value="2"/>
</dbReference>
<dbReference type="EMBL" id="WNNK01000003">
    <property type="protein sequence ID" value="MUF03758.1"/>
    <property type="molecule type" value="Genomic_DNA"/>
</dbReference>
<keyword evidence="3 6" id="KW-0812">Transmembrane</keyword>
<evidence type="ECO:0000259" key="7">
    <source>
        <dbReference type="PROSITE" id="PS50156"/>
    </source>
</evidence>
<feature type="transmembrane region" description="Helical" evidence="6">
    <location>
        <begin position="271"/>
        <end position="294"/>
    </location>
</feature>
<evidence type="ECO:0000256" key="3">
    <source>
        <dbReference type="ARBA" id="ARBA00022692"/>
    </source>
</evidence>
<comment type="subcellular location">
    <subcellularLocation>
        <location evidence="1">Cell membrane</location>
        <topology evidence="1">Multi-pass membrane protein</topology>
    </subcellularLocation>
</comment>
<feature type="transmembrane region" description="Helical" evidence="6">
    <location>
        <begin position="631"/>
        <end position="648"/>
    </location>
</feature>
<feature type="transmembrane region" description="Helical" evidence="6">
    <location>
        <begin position="758"/>
        <end position="782"/>
    </location>
</feature>
<evidence type="ECO:0000256" key="1">
    <source>
        <dbReference type="ARBA" id="ARBA00004651"/>
    </source>
</evidence>